<keyword evidence="3" id="KW-1185">Reference proteome</keyword>
<accession>A0ABY6D4E2</accession>
<gene>
    <name evidence="2" type="ORF">N7E81_07850</name>
</gene>
<sequence length="148" mass="16441">MHTDNPYWSFHHPEAITIWVALDDATPHNGCLHFLKGSHRMTNYEPAGFSADMDEIFVKYPHLKTLEAVPAPMKAGSCSFHNGLTIHGANANLTPYARRAMTCAFMPDGAVFNGNKNVLTDEQFAKLRPGDLLNDEVQNPLLYSLVKA</sequence>
<name>A0ABY6D4E2_9BACT</name>
<evidence type="ECO:0000313" key="2">
    <source>
        <dbReference type="EMBL" id="UXX81011.1"/>
    </source>
</evidence>
<dbReference type="PANTHER" id="PTHR20883:SF48">
    <property type="entry name" value="ECTOINE DIOXYGENASE"/>
    <property type="match status" value="1"/>
</dbReference>
<protein>
    <submittedName>
        <fullName evidence="2">Phytanoyl-CoA dioxygenase family protein</fullName>
    </submittedName>
</protein>
<organism evidence="2 3">
    <name type="scientific">Reichenbachiella carrageenanivorans</name>
    <dbReference type="NCBI Taxonomy" id="2979869"/>
    <lineage>
        <taxon>Bacteria</taxon>
        <taxon>Pseudomonadati</taxon>
        <taxon>Bacteroidota</taxon>
        <taxon>Cytophagia</taxon>
        <taxon>Cytophagales</taxon>
        <taxon>Reichenbachiellaceae</taxon>
        <taxon>Reichenbachiella</taxon>
    </lineage>
</organism>
<dbReference type="PANTHER" id="PTHR20883">
    <property type="entry name" value="PHYTANOYL-COA DIOXYGENASE DOMAIN CONTAINING 1"/>
    <property type="match status" value="1"/>
</dbReference>
<evidence type="ECO:0000256" key="1">
    <source>
        <dbReference type="ARBA" id="ARBA00001954"/>
    </source>
</evidence>
<evidence type="ECO:0000313" key="3">
    <source>
        <dbReference type="Proteomes" id="UP001062165"/>
    </source>
</evidence>
<dbReference type="InterPro" id="IPR008775">
    <property type="entry name" value="Phytyl_CoA_dOase-like"/>
</dbReference>
<dbReference type="SUPFAM" id="SSF51197">
    <property type="entry name" value="Clavaminate synthase-like"/>
    <property type="match status" value="1"/>
</dbReference>
<proteinExistence type="predicted"/>
<dbReference type="EMBL" id="CP106735">
    <property type="protein sequence ID" value="UXX81011.1"/>
    <property type="molecule type" value="Genomic_DNA"/>
</dbReference>
<dbReference type="Pfam" id="PF05721">
    <property type="entry name" value="PhyH"/>
    <property type="match status" value="1"/>
</dbReference>
<comment type="cofactor">
    <cofactor evidence="1">
        <name>Fe(2+)</name>
        <dbReference type="ChEBI" id="CHEBI:29033"/>
    </cofactor>
</comment>
<reference evidence="2" key="1">
    <citation type="submission" date="2022-10" db="EMBL/GenBank/DDBJ databases">
        <title>Comparative genomics and taxonomic characterization of three novel marine species of genus Reichenbachiella exhibiting antioxidant and polysaccharide degradation activities.</title>
        <authorList>
            <person name="Muhammad N."/>
            <person name="Lee Y.-J."/>
            <person name="Ko J."/>
            <person name="Kim S.-G."/>
        </authorList>
    </citation>
    <scope>NUCLEOTIDE SEQUENCE</scope>
    <source>
        <strain evidence="2">Wsw4-B4</strain>
    </source>
</reference>
<dbReference type="GO" id="GO:0051213">
    <property type="term" value="F:dioxygenase activity"/>
    <property type="evidence" value="ECO:0007669"/>
    <property type="project" value="UniProtKB-KW"/>
</dbReference>
<keyword evidence="2" id="KW-0223">Dioxygenase</keyword>
<keyword evidence="2" id="KW-0560">Oxidoreductase</keyword>
<dbReference type="Proteomes" id="UP001062165">
    <property type="component" value="Chromosome"/>
</dbReference>
<dbReference type="Gene3D" id="2.60.120.620">
    <property type="entry name" value="q2cbj1_9rhob like domain"/>
    <property type="match status" value="1"/>
</dbReference>